<dbReference type="EMBL" id="GBRH01217190">
    <property type="protein sequence ID" value="JAD80705.1"/>
    <property type="molecule type" value="Transcribed_RNA"/>
</dbReference>
<sequence>MAAGGVPPGPPRVCAGGTHGRGTPGHVLPPCGLPRFPRPLPRAPVRRIRGQLPRRRRPRGAHERRLQEVVGAVVAVPGGLPRARLIRAAPGVRLLAGLGAAAPGAWRRTGTRARRAGAAHEGRDVRPVQGAAVRGDEGQVHQRCGRGGVAAAPVVPPEHCHCLPARRRRRRIALRQVHPLRLGWWPTVG</sequence>
<proteinExistence type="predicted"/>
<reference evidence="2" key="1">
    <citation type="submission" date="2014-09" db="EMBL/GenBank/DDBJ databases">
        <authorList>
            <person name="Magalhaes I.L.F."/>
            <person name="Oliveira U."/>
            <person name="Santos F.R."/>
            <person name="Vidigal T.H.D.A."/>
            <person name="Brescovit A.D."/>
            <person name="Santos A.J."/>
        </authorList>
    </citation>
    <scope>NUCLEOTIDE SEQUENCE</scope>
    <source>
        <tissue evidence="2">Shoot tissue taken approximately 20 cm above the soil surface</tissue>
    </source>
</reference>
<protein>
    <submittedName>
        <fullName evidence="2">Uncharacterized protein</fullName>
    </submittedName>
</protein>
<feature type="region of interest" description="Disordered" evidence="1">
    <location>
        <begin position="1"/>
        <end position="21"/>
    </location>
</feature>
<name>A0A0A9D4Y9_ARUDO</name>
<evidence type="ECO:0000256" key="1">
    <source>
        <dbReference type="SAM" id="MobiDB-lite"/>
    </source>
</evidence>
<accession>A0A0A9D4Y9</accession>
<reference evidence="2" key="2">
    <citation type="journal article" date="2015" name="Data Brief">
        <title>Shoot transcriptome of the giant reed, Arundo donax.</title>
        <authorList>
            <person name="Barrero R.A."/>
            <person name="Guerrero F.D."/>
            <person name="Moolhuijzen P."/>
            <person name="Goolsby J.A."/>
            <person name="Tidwell J."/>
            <person name="Bellgard S.E."/>
            <person name="Bellgard M.I."/>
        </authorList>
    </citation>
    <scope>NUCLEOTIDE SEQUENCE</scope>
    <source>
        <tissue evidence="2">Shoot tissue taken approximately 20 cm above the soil surface</tissue>
    </source>
</reference>
<dbReference type="AlphaFoldDB" id="A0A0A9D4Y9"/>
<evidence type="ECO:0000313" key="2">
    <source>
        <dbReference type="EMBL" id="JAD80705.1"/>
    </source>
</evidence>
<organism evidence="2">
    <name type="scientific">Arundo donax</name>
    <name type="common">Giant reed</name>
    <name type="synonym">Donax arundinaceus</name>
    <dbReference type="NCBI Taxonomy" id="35708"/>
    <lineage>
        <taxon>Eukaryota</taxon>
        <taxon>Viridiplantae</taxon>
        <taxon>Streptophyta</taxon>
        <taxon>Embryophyta</taxon>
        <taxon>Tracheophyta</taxon>
        <taxon>Spermatophyta</taxon>
        <taxon>Magnoliopsida</taxon>
        <taxon>Liliopsida</taxon>
        <taxon>Poales</taxon>
        <taxon>Poaceae</taxon>
        <taxon>PACMAD clade</taxon>
        <taxon>Arundinoideae</taxon>
        <taxon>Arundineae</taxon>
        <taxon>Arundo</taxon>
    </lineage>
</organism>